<accession>A0A7S4T0J4</accession>
<dbReference type="EMBL" id="HBNR01084216">
    <property type="protein sequence ID" value="CAE4661786.1"/>
    <property type="molecule type" value="Transcribed_RNA"/>
</dbReference>
<feature type="compositionally biased region" description="Low complexity" evidence="1">
    <location>
        <begin position="445"/>
        <end position="457"/>
    </location>
</feature>
<feature type="region of interest" description="Disordered" evidence="1">
    <location>
        <begin position="435"/>
        <end position="495"/>
    </location>
</feature>
<dbReference type="PROSITE" id="PS50106">
    <property type="entry name" value="PDZ"/>
    <property type="match status" value="1"/>
</dbReference>
<name>A0A7S4T0J4_9DINO</name>
<gene>
    <name evidence="3" type="ORF">AMON00008_LOCUS60312</name>
</gene>
<evidence type="ECO:0000259" key="2">
    <source>
        <dbReference type="PROSITE" id="PS50106"/>
    </source>
</evidence>
<protein>
    <recommendedName>
        <fullName evidence="2">PDZ domain-containing protein</fullName>
    </recommendedName>
</protein>
<dbReference type="AlphaFoldDB" id="A0A7S4T0J4"/>
<organism evidence="3">
    <name type="scientific">Alexandrium monilatum</name>
    <dbReference type="NCBI Taxonomy" id="311494"/>
    <lineage>
        <taxon>Eukaryota</taxon>
        <taxon>Sar</taxon>
        <taxon>Alveolata</taxon>
        <taxon>Dinophyceae</taxon>
        <taxon>Gonyaulacales</taxon>
        <taxon>Pyrocystaceae</taxon>
        <taxon>Alexandrium</taxon>
    </lineage>
</organism>
<proteinExistence type="predicted"/>
<evidence type="ECO:0000256" key="1">
    <source>
        <dbReference type="SAM" id="MobiDB-lite"/>
    </source>
</evidence>
<dbReference type="InterPro" id="IPR001478">
    <property type="entry name" value="PDZ"/>
</dbReference>
<sequence>MARLVEWFLKRKAKTLLPDGQEDLQWHVGGRYEMVQPLVLLRRPDLSSETSGRLVQRDTVLLLALEAAPCFGQAGEVLLAYLANTKQPSWVHGWGPLKVKGRSTLRRRRLKGSWEVGGRYRVLGNPVLRVGIELESHELYEIHRQQEVLVLELGLVLRDGEPRLRAYVRTDAGQLGWLTVELPGESLLESVNLYSKASIGKPTLPWRPRLGSGTRRPTVARVTLAGGLEGTDEAWAAGGKYRIVGRTALHEDADLGSNIIGSLKVGTLVLVHEVCRVSTSPGQDGPVRLRVSAEGSSSNGWISSTSSSGEVQIDVRDHLEYEKLLRSTISDMERQEVQPSVPAKAAPQVHEFNIQLQRCGDVALGIHVDHSDGLTLAVKAVTAGGLFEAWNCVHPDRDVHAGDRLLSVNGCSGDAIVLLEKLSQDPTLDLTFQTERLRAPPPRLQPQTQQRPRPQALELETEDERTAETEVLGAREVPQPEPEDDGAAETAGGAERKAVITPEFLASGLNTADGVQPGETAARRSVASLPACVATAGACIPASAVAAGALRACVPAAGPTPGPMRLLGGTPTVHACAPATGAQSAGALPACALPAPRAGERPAGRPSDAGGVGLRSCAAAALPAPIPPLELRSAVRLFVTEEGPDWETVDAGAAEPEEPLSTCPCRADRAWILNGIGGLSALFGCGGDTGKRRLLMTHENGSSNPGRGGRFA</sequence>
<reference evidence="3" key="1">
    <citation type="submission" date="2021-01" db="EMBL/GenBank/DDBJ databases">
        <authorList>
            <person name="Corre E."/>
            <person name="Pelletier E."/>
            <person name="Niang G."/>
            <person name="Scheremetjew M."/>
            <person name="Finn R."/>
            <person name="Kale V."/>
            <person name="Holt S."/>
            <person name="Cochrane G."/>
            <person name="Meng A."/>
            <person name="Brown T."/>
            <person name="Cohen L."/>
        </authorList>
    </citation>
    <scope>NUCLEOTIDE SEQUENCE</scope>
    <source>
        <strain evidence="3">CCMP3105</strain>
    </source>
</reference>
<feature type="domain" description="PDZ" evidence="2">
    <location>
        <begin position="353"/>
        <end position="430"/>
    </location>
</feature>
<evidence type="ECO:0000313" key="3">
    <source>
        <dbReference type="EMBL" id="CAE4661786.1"/>
    </source>
</evidence>